<dbReference type="WBParaSite" id="mrna-Wban_07726">
    <property type="protein sequence ID" value="mrna-Wban_07726"/>
    <property type="gene ID" value="Wban_07726"/>
</dbReference>
<dbReference type="FunFam" id="3.40.50.300:FF:001760">
    <property type="entry name" value="ATP-dependent RNA helicase"/>
    <property type="match status" value="1"/>
</dbReference>
<dbReference type="InterPro" id="IPR007502">
    <property type="entry name" value="Helicase-assoc_dom"/>
</dbReference>
<sequence>MSQTFGQRSDFIDFDDGFEAEERENDGDSFEENIRKQLLEFRSGTEREIILEPLSIEKRKIVHCIAMNCSLKSHSIGSGCNRRVVVTRFPHVDLCTYTNARDSEPIVLSIFQKRALSRFLTIFPLGYGDIDLYLRSGNATRQVGRYHSSFNRPMLVPPCTSVRHSMENFRKSLPTYAMREEILKTIRNHKVTMIVGGTGCGKTTQVPQFILEDAAEHQQAVRIFCTQPRRLPVLAVSARVAKERNEKLGSTVGYHIRLEQKTSEQTVLTYCTSGVLLRLLTNDTNASNISHIILDEIHEREQKTDYLLIALRQALKNRDDLRIILMSATMEESRELFRRYFGPGNVFCLDIPSTLHKVEMFYLPEILALTDYKHASSFTGGTFFGKTARSLNDDQAYNSFPQVDEFRSENYDDSKMHQGRSSKKKSGDEMNSNYEVMSSRRIASATASDHLSPVVISQFNNRQLCPQISSNSHQEKGYYTNCNGQISLTEMYSQMNIRNGEQNGCYQEPTFYDGYQMYPSPNGLAGFNYSQPPPNCVYAQQIPVTPYGMMASYVGGPQMMYAAYHVMPAQNDCQNYYVMPPNIQDYTQPPKFFMSANNTDGFGTQWNSSGSNFSNQGSPMPFSLSSGHSGRRDAPHWDQEYYVSCLRDRPPHFDPSYVEILRRTNLDTIYLVDSYMISGGEQWLESVDTDLTVAVINYCMDSPVHGSILVFLPGYEDILAVREKAIKMQGCSTKPAIFTLHSQMGSQDQQRVFEPVGRGYRKVILSTNIAEASLTIDDVVFVIDCGKVKEKIYDYSTRISQLKMTWIAKSNAEQRAGRAGRCRSGYCFRLFTMEDYARMNPTQLPEMKRSAIHEVCLHAKMFAPRKYSVRQFLLNAPEPPAAMAIDRSFEFLEQIGAVFKSRQESSQMSHLTDNSYFANARDRNGEPDLTDLGRHIVQLPLCPQLARFLLFGICLKCLSPVLTLVATLSHRDPFVLPPSGEREERNSAMMARDIFAGFDYSDHMTFLRIYNAFTKLPPHGQSNFCMSNYLSLSAMRMIVGIRQQLFMELQRLRLLPANCRSADDPDLNRYSNSWPMIQAAIVAGSYPNIGFTRSGGQIRKIRTSNEVASLPYGCAVKRQASSNGMNAVGVGKLGKPEPVIEYLAFQELSKTGDNLSLRTVTAVPPLSVLLFAGPIHLKREVLNDYSIGDEFALNDDADTDSNTDECVFALEPWLVFRWKFEDMQLMLKLRVKLMTYFIFVMKQPDRPETEETKELLATINQILLEDHIRTGFADCTDLPGYQERSSNSANDEIANERPVRRQQLLGHAEEQCQKETSVGSSSSYFMTRNQQPKQSNGISNPDNRADFCGGPSIQSLEIDERIDNNGHLSYPPEEENAAASTHSNEPNDDTFSARSLPLEEEQVPEDPCMSTLEEVGITNGKLVMNVEVEQNNTSAGDDLSQELRNTEESNERQETTDDTVTVVQRSGHGHFVPYHLRPDDQRIRRMFRQFVNRSRPQSNRSVDIAKVEEQQEQRNSEGIRERRRENRRRDWHWRKSPPACCVAPSDVYRMPLAYFRGGGRGRSDRYRGSGLRGRSKGSRKDDQAS</sequence>
<dbReference type="Gene3D" id="1.20.120.1080">
    <property type="match status" value="1"/>
</dbReference>
<evidence type="ECO:0000259" key="6">
    <source>
        <dbReference type="PROSITE" id="PS51192"/>
    </source>
</evidence>
<accession>A0AAF5PZU3</accession>
<name>A0AAF5PZU3_WUCBA</name>
<dbReference type="InterPro" id="IPR036867">
    <property type="entry name" value="R3H_dom_sf"/>
</dbReference>
<dbReference type="PROSITE" id="PS51192">
    <property type="entry name" value="HELICASE_ATP_BIND_1"/>
    <property type="match status" value="1"/>
</dbReference>
<reference evidence="9" key="3">
    <citation type="submission" date="2024-02" db="UniProtKB">
        <authorList>
            <consortium name="WormBaseParasite"/>
        </authorList>
    </citation>
    <scope>IDENTIFICATION</scope>
    <source>
        <strain evidence="9">pt0022</strain>
    </source>
</reference>
<dbReference type="CDD" id="cd02325">
    <property type="entry name" value="R3H"/>
    <property type="match status" value="1"/>
</dbReference>
<evidence type="ECO:0000259" key="7">
    <source>
        <dbReference type="PROSITE" id="PS51194"/>
    </source>
</evidence>
<reference evidence="8" key="2">
    <citation type="journal article" date="2016" name="Mol. Ecol.">
        <title>Population genomics of the filarial nematode parasite Wuchereria bancrofti from mosquitoes.</title>
        <authorList>
            <person name="Small S.T."/>
            <person name="Reimer L.J."/>
            <person name="Tisch D.J."/>
            <person name="King C.L."/>
            <person name="Christensen B.M."/>
            <person name="Siba P.M."/>
            <person name="Kazura J.W."/>
            <person name="Serre D."/>
            <person name="Zimmerman P.A."/>
        </authorList>
    </citation>
    <scope>NUCLEOTIDE SEQUENCE</scope>
    <source>
        <strain evidence="8">pt0022</strain>
    </source>
</reference>
<dbReference type="InterPro" id="IPR027417">
    <property type="entry name" value="P-loop_NTPase"/>
</dbReference>
<feature type="compositionally biased region" description="Basic and acidic residues" evidence="4">
    <location>
        <begin position="1444"/>
        <end position="1455"/>
    </location>
</feature>
<dbReference type="PROSITE" id="PS00690">
    <property type="entry name" value="DEAH_ATP_HELICASE"/>
    <property type="match status" value="1"/>
</dbReference>
<dbReference type="Pfam" id="PF21010">
    <property type="entry name" value="HA2_C"/>
    <property type="match status" value="1"/>
</dbReference>
<dbReference type="CDD" id="cd18791">
    <property type="entry name" value="SF2_C_RHA"/>
    <property type="match status" value="1"/>
</dbReference>
<dbReference type="InterPro" id="IPR011709">
    <property type="entry name" value="DEAD-box_helicase_OB_fold"/>
</dbReference>
<evidence type="ECO:0000256" key="4">
    <source>
        <dbReference type="SAM" id="MobiDB-lite"/>
    </source>
</evidence>
<dbReference type="PROSITE" id="PS51061">
    <property type="entry name" value="R3H"/>
    <property type="match status" value="1"/>
</dbReference>
<evidence type="ECO:0000313" key="8">
    <source>
        <dbReference type="Proteomes" id="UP000093561"/>
    </source>
</evidence>
<dbReference type="InterPro" id="IPR011545">
    <property type="entry name" value="DEAD/DEAH_box_helicase_dom"/>
</dbReference>
<feature type="region of interest" description="Disordered" evidence="4">
    <location>
        <begin position="1491"/>
        <end position="1536"/>
    </location>
</feature>
<dbReference type="PANTHER" id="PTHR18934:SF213">
    <property type="entry name" value="3'-5' RNA HELICASE YTHDC2"/>
    <property type="match status" value="1"/>
</dbReference>
<evidence type="ECO:0000313" key="9">
    <source>
        <dbReference type="WBParaSite" id="mrna-Wban_07726"/>
    </source>
</evidence>
<dbReference type="Pfam" id="PF07717">
    <property type="entry name" value="OB_NTP_bind"/>
    <property type="match status" value="1"/>
</dbReference>
<dbReference type="GO" id="GO:0005524">
    <property type="term" value="F:ATP binding"/>
    <property type="evidence" value="ECO:0007669"/>
    <property type="project" value="UniProtKB-KW"/>
</dbReference>
<evidence type="ECO:0000259" key="5">
    <source>
        <dbReference type="PROSITE" id="PS51061"/>
    </source>
</evidence>
<reference evidence="8" key="1">
    <citation type="submission" date="2015-03" db="EMBL/GenBank/DDBJ databases">
        <title>Wuchereria bancrofti Genome Sequencing Papua New Guinea Strain.</title>
        <authorList>
            <person name="Small S.T."/>
            <person name="Serre D."/>
            <person name="Zimmerman P.A."/>
        </authorList>
    </citation>
    <scope>NUCLEOTIDE SEQUENCE [LARGE SCALE GENOMIC DNA]</scope>
    <source>
        <strain evidence="8">pt0022</strain>
    </source>
</reference>
<dbReference type="SMART" id="SM00393">
    <property type="entry name" value="R3H"/>
    <property type="match status" value="1"/>
</dbReference>
<evidence type="ECO:0000256" key="3">
    <source>
        <dbReference type="ARBA" id="ARBA00022840"/>
    </source>
</evidence>
<keyword evidence="3" id="KW-0067">ATP-binding</keyword>
<dbReference type="Gene3D" id="3.30.1370.50">
    <property type="entry name" value="R3H-like domain"/>
    <property type="match status" value="1"/>
</dbReference>
<dbReference type="PROSITE" id="PS51194">
    <property type="entry name" value="HELICASE_CTER"/>
    <property type="match status" value="1"/>
</dbReference>
<dbReference type="GO" id="GO:0016787">
    <property type="term" value="F:hydrolase activity"/>
    <property type="evidence" value="ECO:0007669"/>
    <property type="project" value="UniProtKB-KW"/>
</dbReference>
<dbReference type="SUPFAM" id="SSF52540">
    <property type="entry name" value="P-loop containing nucleoside triphosphate hydrolases"/>
    <property type="match status" value="1"/>
</dbReference>
<dbReference type="InterPro" id="IPR001650">
    <property type="entry name" value="Helicase_C-like"/>
</dbReference>
<feature type="region of interest" description="Disordered" evidence="4">
    <location>
        <begin position="408"/>
        <end position="432"/>
    </location>
</feature>
<dbReference type="InterPro" id="IPR002464">
    <property type="entry name" value="DNA/RNA_helicase_DEAH_CS"/>
</dbReference>
<dbReference type="SMART" id="SM00847">
    <property type="entry name" value="HA2"/>
    <property type="match status" value="1"/>
</dbReference>
<keyword evidence="2" id="KW-0378">Hydrolase</keyword>
<feature type="region of interest" description="Disordered" evidence="4">
    <location>
        <begin position="1558"/>
        <end position="1585"/>
    </location>
</feature>
<dbReference type="InterPro" id="IPR014001">
    <property type="entry name" value="Helicase_ATP-bd"/>
</dbReference>
<dbReference type="CDD" id="cd17917">
    <property type="entry name" value="DEXHc_RHA-like"/>
    <property type="match status" value="1"/>
</dbReference>
<feature type="domain" description="Helicase ATP-binding" evidence="6">
    <location>
        <begin position="183"/>
        <end position="348"/>
    </location>
</feature>
<dbReference type="InterPro" id="IPR001374">
    <property type="entry name" value="R3H_dom"/>
</dbReference>
<evidence type="ECO:0000256" key="2">
    <source>
        <dbReference type="ARBA" id="ARBA00022801"/>
    </source>
</evidence>
<dbReference type="SMART" id="SM00490">
    <property type="entry name" value="HELICc"/>
    <property type="match status" value="1"/>
</dbReference>
<feature type="domain" description="R3H" evidence="5">
    <location>
        <begin position="28"/>
        <end position="90"/>
    </location>
</feature>
<feature type="region of interest" description="Disordered" evidence="4">
    <location>
        <begin position="1307"/>
        <end position="1351"/>
    </location>
</feature>
<dbReference type="SUPFAM" id="SSF82708">
    <property type="entry name" value="R3H domain"/>
    <property type="match status" value="1"/>
</dbReference>
<feature type="compositionally biased region" description="Polar residues" evidence="4">
    <location>
        <begin position="1378"/>
        <end position="1392"/>
    </location>
</feature>
<dbReference type="GO" id="GO:0004386">
    <property type="term" value="F:helicase activity"/>
    <property type="evidence" value="ECO:0007669"/>
    <property type="project" value="TreeGrafter"/>
</dbReference>
<dbReference type="Pfam" id="PF01424">
    <property type="entry name" value="R3H"/>
    <property type="match status" value="1"/>
</dbReference>
<proteinExistence type="predicted"/>
<feature type="region of interest" description="Disordered" evidence="4">
    <location>
        <begin position="1363"/>
        <end position="1392"/>
    </location>
</feature>
<dbReference type="GO" id="GO:0003723">
    <property type="term" value="F:RNA binding"/>
    <property type="evidence" value="ECO:0007669"/>
    <property type="project" value="TreeGrafter"/>
</dbReference>
<dbReference type="Gene3D" id="3.40.50.300">
    <property type="entry name" value="P-loop containing nucleotide triphosphate hydrolases"/>
    <property type="match status" value="2"/>
</dbReference>
<dbReference type="Proteomes" id="UP000093561">
    <property type="component" value="Unassembled WGS sequence"/>
</dbReference>
<feature type="domain" description="Helicase C-terminal" evidence="7">
    <location>
        <begin position="679"/>
        <end position="863"/>
    </location>
</feature>
<feature type="compositionally biased region" description="Polar residues" evidence="4">
    <location>
        <begin position="1314"/>
        <end position="1342"/>
    </location>
</feature>
<dbReference type="Pfam" id="PF00271">
    <property type="entry name" value="Helicase_C"/>
    <property type="match status" value="1"/>
</dbReference>
<protein>
    <submittedName>
        <fullName evidence="9">Uncharacterized protein</fullName>
    </submittedName>
</protein>
<keyword evidence="1" id="KW-0547">Nucleotide-binding</keyword>
<feature type="compositionally biased region" description="Basic and acidic residues" evidence="4">
    <location>
        <begin position="1503"/>
        <end position="1528"/>
    </location>
</feature>
<feature type="compositionally biased region" description="Polar residues" evidence="4">
    <location>
        <begin position="1491"/>
        <end position="1501"/>
    </location>
</feature>
<feature type="region of interest" description="Disordered" evidence="4">
    <location>
        <begin position="1431"/>
        <end position="1459"/>
    </location>
</feature>
<organism evidence="8 9">
    <name type="scientific">Wuchereria bancrofti</name>
    <dbReference type="NCBI Taxonomy" id="6293"/>
    <lineage>
        <taxon>Eukaryota</taxon>
        <taxon>Metazoa</taxon>
        <taxon>Ecdysozoa</taxon>
        <taxon>Nematoda</taxon>
        <taxon>Chromadorea</taxon>
        <taxon>Rhabditida</taxon>
        <taxon>Spirurina</taxon>
        <taxon>Spiruromorpha</taxon>
        <taxon>Filarioidea</taxon>
        <taxon>Onchocercidae</taxon>
        <taxon>Wuchereria</taxon>
    </lineage>
</organism>
<evidence type="ECO:0000256" key="1">
    <source>
        <dbReference type="ARBA" id="ARBA00022741"/>
    </source>
</evidence>
<dbReference type="SMART" id="SM00487">
    <property type="entry name" value="DEXDc"/>
    <property type="match status" value="1"/>
</dbReference>
<dbReference type="Pfam" id="PF00270">
    <property type="entry name" value="DEAD"/>
    <property type="match status" value="1"/>
</dbReference>
<dbReference type="PANTHER" id="PTHR18934">
    <property type="entry name" value="ATP-DEPENDENT RNA HELICASE"/>
    <property type="match status" value="1"/>
</dbReference>